<dbReference type="InterPro" id="IPR008971">
    <property type="entry name" value="HSP40/DnaJ_pept-bd"/>
</dbReference>
<dbReference type="GO" id="GO:0005737">
    <property type="term" value="C:cytoplasm"/>
    <property type="evidence" value="ECO:0007669"/>
    <property type="project" value="TreeGrafter"/>
</dbReference>
<evidence type="ECO:0000256" key="1">
    <source>
        <dbReference type="ARBA" id="ARBA00023186"/>
    </source>
</evidence>
<dbReference type="SMART" id="SM00271">
    <property type="entry name" value="DnaJ"/>
    <property type="match status" value="1"/>
</dbReference>
<dbReference type="GO" id="GO:0051082">
    <property type="term" value="F:unfolded protein binding"/>
    <property type="evidence" value="ECO:0007669"/>
    <property type="project" value="InterPro"/>
</dbReference>
<name>A0AAE9XKP1_9PROT</name>
<dbReference type="GO" id="GO:0042026">
    <property type="term" value="P:protein refolding"/>
    <property type="evidence" value="ECO:0007669"/>
    <property type="project" value="TreeGrafter"/>
</dbReference>
<dbReference type="InterPro" id="IPR001623">
    <property type="entry name" value="DnaJ_domain"/>
</dbReference>
<dbReference type="FunFam" id="2.60.260.20:FF:000013">
    <property type="entry name" value="DnaJ subfamily B member 11"/>
    <property type="match status" value="1"/>
</dbReference>
<evidence type="ECO:0000313" key="4">
    <source>
        <dbReference type="EMBL" id="WCL52643.1"/>
    </source>
</evidence>
<dbReference type="SUPFAM" id="SSF49493">
    <property type="entry name" value="HSP40/DnaJ peptide-binding domain"/>
    <property type="match status" value="2"/>
</dbReference>
<dbReference type="PANTHER" id="PTHR43096:SF52">
    <property type="entry name" value="DNAJ HOMOLOG 1, MITOCHONDRIAL-RELATED"/>
    <property type="match status" value="1"/>
</dbReference>
<dbReference type="InterPro" id="IPR036869">
    <property type="entry name" value="J_dom_sf"/>
</dbReference>
<dbReference type="InterPro" id="IPR002939">
    <property type="entry name" value="DnaJ_C"/>
</dbReference>
<dbReference type="CDD" id="cd10747">
    <property type="entry name" value="DnaJ_C"/>
    <property type="match status" value="1"/>
</dbReference>
<dbReference type="PROSITE" id="PS50076">
    <property type="entry name" value="DNAJ_2"/>
    <property type="match status" value="1"/>
</dbReference>
<keyword evidence="1" id="KW-0143">Chaperone</keyword>
<protein>
    <submittedName>
        <fullName evidence="4">J domain-containing protein</fullName>
    </submittedName>
</protein>
<dbReference type="Pfam" id="PF00226">
    <property type="entry name" value="DnaJ"/>
    <property type="match status" value="1"/>
</dbReference>
<organism evidence="4 5">
    <name type="scientific">Gimibacter soli</name>
    <dbReference type="NCBI Taxonomy" id="3024400"/>
    <lineage>
        <taxon>Bacteria</taxon>
        <taxon>Pseudomonadati</taxon>
        <taxon>Pseudomonadota</taxon>
        <taxon>Alphaproteobacteria</taxon>
        <taxon>Kordiimonadales</taxon>
        <taxon>Temperatibacteraceae</taxon>
        <taxon>Gimibacter</taxon>
    </lineage>
</organism>
<dbReference type="SUPFAM" id="SSF46565">
    <property type="entry name" value="Chaperone J-domain"/>
    <property type="match status" value="1"/>
</dbReference>
<dbReference type="Gene3D" id="1.10.287.110">
    <property type="entry name" value="DnaJ domain"/>
    <property type="match status" value="1"/>
</dbReference>
<dbReference type="PANTHER" id="PTHR43096">
    <property type="entry name" value="DNAJ HOMOLOG 1, MITOCHONDRIAL-RELATED"/>
    <property type="match status" value="1"/>
</dbReference>
<dbReference type="AlphaFoldDB" id="A0AAE9XKP1"/>
<gene>
    <name evidence="4" type="ORF">PH603_08840</name>
</gene>
<dbReference type="Proteomes" id="UP001217500">
    <property type="component" value="Chromosome"/>
</dbReference>
<reference evidence="4" key="1">
    <citation type="submission" date="2023-01" db="EMBL/GenBank/DDBJ databases">
        <title>The genome sequence of Kordiimonadaceae bacterium 6D33.</title>
        <authorList>
            <person name="Liu Y."/>
        </authorList>
    </citation>
    <scope>NUCLEOTIDE SEQUENCE</scope>
    <source>
        <strain evidence="4">6D33</strain>
    </source>
</reference>
<proteinExistence type="predicted"/>
<dbReference type="RefSeq" id="WP_289501946.1">
    <property type="nucleotide sequence ID" value="NZ_CP116805.1"/>
</dbReference>
<dbReference type="CDD" id="cd06257">
    <property type="entry name" value="DnaJ"/>
    <property type="match status" value="1"/>
</dbReference>
<evidence type="ECO:0000256" key="2">
    <source>
        <dbReference type="SAM" id="MobiDB-lite"/>
    </source>
</evidence>
<dbReference type="EMBL" id="CP116805">
    <property type="protein sequence ID" value="WCL52643.1"/>
    <property type="molecule type" value="Genomic_DNA"/>
</dbReference>
<sequence length="322" mass="35279">MRDLYQILGVERQASPDDIKKAYRSLAKKYHPDRNKDNAAIAEKFKEVSAAYHILGDEAQRGRYDRGEIDDQGNERHAYHDEWYAKPGGKGAGGFGFGGKGRTGEGFDFEDTSDIFSEFFRFSGGRGRKGAAGDAGSAKPKGGPRRGLDVNYELTIGFEESISGGTRRLRLNDGRSVDIKIPEGIQDGQVIRLVGQGGPGTATALKGDALIEIRVAPHPYYTRDGLDILLELPISLDEAILGGDIEVPTPKGRLTIRIPKGSSSGKRLRLKGKGVKRRDEVGNMYVVLKVMLPTERDLILEQLIRQWRGGNGADLRRKAGLS</sequence>
<dbReference type="PRINTS" id="PR00625">
    <property type="entry name" value="JDOMAIN"/>
</dbReference>
<feature type="compositionally biased region" description="Low complexity" evidence="2">
    <location>
        <begin position="132"/>
        <end position="141"/>
    </location>
</feature>
<feature type="region of interest" description="Disordered" evidence="2">
    <location>
        <begin position="126"/>
        <end position="146"/>
    </location>
</feature>
<evidence type="ECO:0000313" key="5">
    <source>
        <dbReference type="Proteomes" id="UP001217500"/>
    </source>
</evidence>
<evidence type="ECO:0000259" key="3">
    <source>
        <dbReference type="PROSITE" id="PS50076"/>
    </source>
</evidence>
<dbReference type="Gene3D" id="2.60.260.20">
    <property type="entry name" value="Urease metallochaperone UreE, N-terminal domain"/>
    <property type="match status" value="2"/>
</dbReference>
<dbReference type="Pfam" id="PF01556">
    <property type="entry name" value="DnaJ_C"/>
    <property type="match status" value="1"/>
</dbReference>
<feature type="domain" description="J" evidence="3">
    <location>
        <begin position="3"/>
        <end position="68"/>
    </location>
</feature>
<accession>A0AAE9XKP1</accession>
<keyword evidence="5" id="KW-1185">Reference proteome</keyword>
<dbReference type="KEGG" id="gso:PH603_08840"/>